<sequence>MSEPQPSPAPSDPLAQTWRWAGCGGMALGALGALVGALLVLPSLGTGFVLVLAGGGPDSTDTLSEIRSGTALLYGSGVLFVVGLIAFAVSYQFRPVEEP</sequence>
<proteinExistence type="predicted"/>
<gene>
    <name evidence="2" type="ORF">GCM10008960_02450</name>
</gene>
<comment type="caution">
    <text evidence="2">The sequence shown here is derived from an EMBL/GenBank/DDBJ whole genome shotgun (WGS) entry which is preliminary data.</text>
</comment>
<keyword evidence="3" id="KW-1185">Reference proteome</keyword>
<keyword evidence="1" id="KW-0472">Membrane</keyword>
<evidence type="ECO:0000313" key="3">
    <source>
        <dbReference type="Proteomes" id="UP000644548"/>
    </source>
</evidence>
<evidence type="ECO:0008006" key="4">
    <source>
        <dbReference type="Google" id="ProtNLM"/>
    </source>
</evidence>
<organism evidence="2 3">
    <name type="scientific">Deinococcus sedimenti</name>
    <dbReference type="NCBI Taxonomy" id="1867090"/>
    <lineage>
        <taxon>Bacteria</taxon>
        <taxon>Thermotogati</taxon>
        <taxon>Deinococcota</taxon>
        <taxon>Deinococci</taxon>
        <taxon>Deinococcales</taxon>
        <taxon>Deinococcaceae</taxon>
        <taxon>Deinococcus</taxon>
    </lineage>
</organism>
<name>A0ABQ2S0M7_9DEIO</name>
<keyword evidence="1" id="KW-0812">Transmembrane</keyword>
<accession>A0ABQ2S0M7</accession>
<dbReference type="Proteomes" id="UP000644548">
    <property type="component" value="Unassembled WGS sequence"/>
</dbReference>
<feature type="transmembrane region" description="Helical" evidence="1">
    <location>
        <begin position="72"/>
        <end position="93"/>
    </location>
</feature>
<evidence type="ECO:0000256" key="1">
    <source>
        <dbReference type="SAM" id="Phobius"/>
    </source>
</evidence>
<evidence type="ECO:0000313" key="2">
    <source>
        <dbReference type="EMBL" id="GGR79146.1"/>
    </source>
</evidence>
<dbReference type="EMBL" id="BMQN01000001">
    <property type="protein sequence ID" value="GGR79146.1"/>
    <property type="molecule type" value="Genomic_DNA"/>
</dbReference>
<protein>
    <recommendedName>
        <fullName evidence="4">DUF4190 domain-containing protein</fullName>
    </recommendedName>
</protein>
<reference evidence="3" key="1">
    <citation type="journal article" date="2019" name="Int. J. Syst. Evol. Microbiol.">
        <title>The Global Catalogue of Microorganisms (GCM) 10K type strain sequencing project: providing services to taxonomists for standard genome sequencing and annotation.</title>
        <authorList>
            <consortium name="The Broad Institute Genomics Platform"/>
            <consortium name="The Broad Institute Genome Sequencing Center for Infectious Disease"/>
            <person name="Wu L."/>
            <person name="Ma J."/>
        </authorList>
    </citation>
    <scope>NUCLEOTIDE SEQUENCE [LARGE SCALE GENOMIC DNA]</scope>
    <source>
        <strain evidence="3">JCM 31405</strain>
    </source>
</reference>
<keyword evidence="1" id="KW-1133">Transmembrane helix</keyword>
<feature type="transmembrane region" description="Helical" evidence="1">
    <location>
        <begin position="27"/>
        <end position="52"/>
    </location>
</feature>